<dbReference type="EMBL" id="CP037421">
    <property type="protein sequence ID" value="QDT27994.1"/>
    <property type="molecule type" value="Genomic_DNA"/>
</dbReference>
<name>A0A517Q8P4_9PLAN</name>
<dbReference type="Proteomes" id="UP000315647">
    <property type="component" value="Chromosome"/>
</dbReference>
<gene>
    <name evidence="1" type="ORF">Enr10x_33320</name>
</gene>
<protein>
    <submittedName>
        <fullName evidence="1">Uncharacterized protein</fullName>
    </submittedName>
</protein>
<proteinExistence type="predicted"/>
<sequence>MWRKKTVGVLSGWNLSGAEPFNGRSNYPSGGGGLCMASHPSRALILSLETAAVIPSPWSMHHLSTLSHSAIKFLYSVRWGVASSASRSSWALVARQTASACFLASLIAFPATAVEAVLLAVLEHFPRTAFQFNRQVNQLAAIFNSYAPHSMPTHIHPHQAASEALWLDISDGGITTSSGISRPNKAILSGLEHRQLYAPNRYLAAIKTSRLGTL</sequence>
<organism evidence="1 2">
    <name type="scientific">Gimesia panareensis</name>
    <dbReference type="NCBI Taxonomy" id="2527978"/>
    <lineage>
        <taxon>Bacteria</taxon>
        <taxon>Pseudomonadati</taxon>
        <taxon>Planctomycetota</taxon>
        <taxon>Planctomycetia</taxon>
        <taxon>Planctomycetales</taxon>
        <taxon>Planctomycetaceae</taxon>
        <taxon>Gimesia</taxon>
    </lineage>
</organism>
<reference evidence="1 2" key="1">
    <citation type="submission" date="2019-03" db="EMBL/GenBank/DDBJ databases">
        <title>Deep-cultivation of Planctomycetes and their phenomic and genomic characterization uncovers novel biology.</title>
        <authorList>
            <person name="Wiegand S."/>
            <person name="Jogler M."/>
            <person name="Boedeker C."/>
            <person name="Pinto D."/>
            <person name="Vollmers J."/>
            <person name="Rivas-Marin E."/>
            <person name="Kohn T."/>
            <person name="Peeters S.H."/>
            <person name="Heuer A."/>
            <person name="Rast P."/>
            <person name="Oberbeckmann S."/>
            <person name="Bunk B."/>
            <person name="Jeske O."/>
            <person name="Meyerdierks A."/>
            <person name="Storesund J.E."/>
            <person name="Kallscheuer N."/>
            <person name="Luecker S."/>
            <person name="Lage O.M."/>
            <person name="Pohl T."/>
            <person name="Merkel B.J."/>
            <person name="Hornburger P."/>
            <person name="Mueller R.-W."/>
            <person name="Bruemmer F."/>
            <person name="Labrenz M."/>
            <person name="Spormann A.M."/>
            <person name="Op den Camp H."/>
            <person name="Overmann J."/>
            <person name="Amann R."/>
            <person name="Jetten M.S.M."/>
            <person name="Mascher T."/>
            <person name="Medema M.H."/>
            <person name="Devos D.P."/>
            <person name="Kaster A.-K."/>
            <person name="Ovreas L."/>
            <person name="Rohde M."/>
            <person name="Galperin M.Y."/>
            <person name="Jogler C."/>
        </authorList>
    </citation>
    <scope>NUCLEOTIDE SEQUENCE [LARGE SCALE GENOMIC DNA]</scope>
    <source>
        <strain evidence="1 2">Enr10</strain>
    </source>
</reference>
<accession>A0A517Q8P4</accession>
<keyword evidence="2" id="KW-1185">Reference proteome</keyword>
<dbReference type="AlphaFoldDB" id="A0A517Q8P4"/>
<evidence type="ECO:0000313" key="2">
    <source>
        <dbReference type="Proteomes" id="UP000315647"/>
    </source>
</evidence>
<evidence type="ECO:0000313" key="1">
    <source>
        <dbReference type="EMBL" id="QDT27994.1"/>
    </source>
</evidence>